<feature type="non-terminal residue" evidence="1">
    <location>
        <position position="1"/>
    </location>
</feature>
<dbReference type="RefSeq" id="WP_202784632.1">
    <property type="nucleotide sequence ID" value="NZ_CAHJWF010000482.1"/>
</dbReference>
<dbReference type="EMBL" id="CAHJWF010000482">
    <property type="protein sequence ID" value="CAB5507854.1"/>
    <property type="molecule type" value="Genomic_DNA"/>
</dbReference>
<gene>
    <name evidence="1" type="ORF">AZO1586I_2129</name>
</gene>
<keyword evidence="2" id="KW-1185">Reference proteome</keyword>
<accession>A0ABM8MBQ0</accession>
<name>A0ABM8MBQ0_9GAMM</name>
<dbReference type="Proteomes" id="UP000626656">
    <property type="component" value="Unassembled WGS sequence"/>
</dbReference>
<comment type="caution">
    <text evidence="1">The sequence shown here is derived from an EMBL/GenBank/DDBJ whole genome shotgun (WGS) entry which is preliminary data.</text>
</comment>
<reference evidence="1 2" key="1">
    <citation type="submission" date="2020-05" db="EMBL/GenBank/DDBJ databases">
        <authorList>
            <person name="Petersen J."/>
            <person name="Sayavedra L."/>
        </authorList>
    </citation>
    <scope>NUCLEOTIDE SEQUENCE [LARGE SCALE GENOMIC DNA]</scope>
    <source>
        <strain evidence="1">B azoricus SOX ET2 1586I</strain>
    </source>
</reference>
<organism evidence="1 2">
    <name type="scientific">Bathymodiolus thermophilus thioautotrophic gill symbiont</name>
    <dbReference type="NCBI Taxonomy" id="2360"/>
    <lineage>
        <taxon>Bacteria</taxon>
        <taxon>Pseudomonadati</taxon>
        <taxon>Pseudomonadota</taxon>
        <taxon>Gammaproteobacteria</taxon>
        <taxon>sulfur-oxidizing symbionts</taxon>
    </lineage>
</organism>
<proteinExistence type="predicted"/>
<evidence type="ECO:0000313" key="2">
    <source>
        <dbReference type="Proteomes" id="UP000626656"/>
    </source>
</evidence>
<protein>
    <submittedName>
        <fullName evidence="1">Uncharacterized protein</fullName>
    </submittedName>
</protein>
<sequence>TSKNQLISKKAQAIALDNTNALTPNSIKWWARIEQKYSRKVIKSDKNEYTNIGFFGASKAYVYQTWVDELGETNEEDLIKLSEEDSWNMDCNCTD</sequence>
<evidence type="ECO:0000313" key="1">
    <source>
        <dbReference type="EMBL" id="CAB5507854.1"/>
    </source>
</evidence>